<dbReference type="AlphaFoldDB" id="A0A0E9XFU8"/>
<protein>
    <submittedName>
        <fullName evidence="1">Uncharacterized protein</fullName>
    </submittedName>
</protein>
<evidence type="ECO:0000313" key="1">
    <source>
        <dbReference type="EMBL" id="JAI01623.1"/>
    </source>
</evidence>
<sequence>MKKGQFISPEHLFTCENSMDPIHTVGKVPS</sequence>
<reference evidence="1" key="1">
    <citation type="submission" date="2014-11" db="EMBL/GenBank/DDBJ databases">
        <authorList>
            <person name="Amaro Gonzalez C."/>
        </authorList>
    </citation>
    <scope>NUCLEOTIDE SEQUENCE</scope>
</reference>
<proteinExistence type="predicted"/>
<name>A0A0E9XFU8_ANGAN</name>
<organism evidence="1">
    <name type="scientific">Anguilla anguilla</name>
    <name type="common">European freshwater eel</name>
    <name type="synonym">Muraena anguilla</name>
    <dbReference type="NCBI Taxonomy" id="7936"/>
    <lineage>
        <taxon>Eukaryota</taxon>
        <taxon>Metazoa</taxon>
        <taxon>Chordata</taxon>
        <taxon>Craniata</taxon>
        <taxon>Vertebrata</taxon>
        <taxon>Euteleostomi</taxon>
        <taxon>Actinopterygii</taxon>
        <taxon>Neopterygii</taxon>
        <taxon>Teleostei</taxon>
        <taxon>Anguilliformes</taxon>
        <taxon>Anguillidae</taxon>
        <taxon>Anguilla</taxon>
    </lineage>
</organism>
<accession>A0A0E9XFU8</accession>
<dbReference type="EMBL" id="GBXM01006955">
    <property type="protein sequence ID" value="JAI01623.1"/>
    <property type="molecule type" value="Transcribed_RNA"/>
</dbReference>
<reference evidence="1" key="2">
    <citation type="journal article" date="2015" name="Fish Shellfish Immunol.">
        <title>Early steps in the European eel (Anguilla anguilla)-Vibrio vulnificus interaction in the gills: Role of the RtxA13 toxin.</title>
        <authorList>
            <person name="Callol A."/>
            <person name="Pajuelo D."/>
            <person name="Ebbesson L."/>
            <person name="Teles M."/>
            <person name="MacKenzie S."/>
            <person name="Amaro C."/>
        </authorList>
    </citation>
    <scope>NUCLEOTIDE SEQUENCE</scope>
</reference>